<dbReference type="AlphaFoldDB" id="A0A4S8JP45"/>
<evidence type="ECO:0000313" key="2">
    <source>
        <dbReference type="Proteomes" id="UP000317650"/>
    </source>
</evidence>
<evidence type="ECO:0000313" key="1">
    <source>
        <dbReference type="EMBL" id="THU63264.1"/>
    </source>
</evidence>
<dbReference type="Proteomes" id="UP000317650">
    <property type="component" value="Chromosome 1"/>
</dbReference>
<dbReference type="STRING" id="52838.A0A4S8JP45"/>
<comment type="caution">
    <text evidence="1">The sequence shown here is derived from an EMBL/GenBank/DDBJ whole genome shotgun (WGS) entry which is preliminary data.</text>
</comment>
<proteinExistence type="predicted"/>
<gene>
    <name evidence="1" type="ORF">C4D60_Mb01t13910</name>
</gene>
<accession>A0A4S8JP45</accession>
<sequence>MLCSRTLKEDPTVTIRSSVPLGTADLLRDPLYDLNDILIECRTLSKKHADLKQRKRVRFSSMSSLWFLFKTKKKLQAIKHRIQPRSDGAMDQNYSSGSLSGDMVFDRWTSRSVDKSKVYGLDDQLGGVLAQMVDGYGCVVSDSEKRWRCKKRDVGEDAEGYRNVIQDFSLLTYYQK</sequence>
<name>A0A4S8JP45_MUSBA</name>
<dbReference type="EMBL" id="PYDT01000004">
    <property type="protein sequence ID" value="THU63264.1"/>
    <property type="molecule type" value="Genomic_DNA"/>
</dbReference>
<organism evidence="1 2">
    <name type="scientific">Musa balbisiana</name>
    <name type="common">Banana</name>
    <dbReference type="NCBI Taxonomy" id="52838"/>
    <lineage>
        <taxon>Eukaryota</taxon>
        <taxon>Viridiplantae</taxon>
        <taxon>Streptophyta</taxon>
        <taxon>Embryophyta</taxon>
        <taxon>Tracheophyta</taxon>
        <taxon>Spermatophyta</taxon>
        <taxon>Magnoliopsida</taxon>
        <taxon>Liliopsida</taxon>
        <taxon>Zingiberales</taxon>
        <taxon>Musaceae</taxon>
        <taxon>Musa</taxon>
    </lineage>
</organism>
<reference evidence="1 2" key="1">
    <citation type="journal article" date="2019" name="Nat. Plants">
        <title>Genome sequencing of Musa balbisiana reveals subgenome evolution and function divergence in polyploid bananas.</title>
        <authorList>
            <person name="Yao X."/>
        </authorList>
    </citation>
    <scope>NUCLEOTIDE SEQUENCE [LARGE SCALE GENOMIC DNA]</scope>
    <source>
        <strain evidence="2">cv. DH-PKW</strain>
        <tissue evidence="1">Leaves</tissue>
    </source>
</reference>
<keyword evidence="2" id="KW-1185">Reference proteome</keyword>
<protein>
    <submittedName>
        <fullName evidence="1">Uncharacterized protein</fullName>
    </submittedName>
</protein>